<gene>
    <name evidence="1" type="ORF">HMPREF0663_10384</name>
</gene>
<dbReference type="eggNOG" id="COG1765">
    <property type="taxonomic scope" value="Bacteria"/>
</dbReference>
<evidence type="ECO:0000313" key="1">
    <source>
        <dbReference type="EMBL" id="EFZ38015.1"/>
    </source>
</evidence>
<comment type="caution">
    <text evidence="1">The sequence shown here is derived from an EMBL/GenBank/DDBJ whole genome shotgun (WGS) entry which is preliminary data.</text>
</comment>
<protein>
    <submittedName>
        <fullName evidence="1">OsmC-like protein</fullName>
    </submittedName>
</protein>
<name>E7RMN4_9BACT</name>
<dbReference type="Proteomes" id="UP000005580">
    <property type="component" value="Unassembled WGS sequence"/>
</dbReference>
<dbReference type="RefSeq" id="WP_004369073.1">
    <property type="nucleotide sequence ID" value="NZ_GL833119.1"/>
</dbReference>
<dbReference type="AlphaFoldDB" id="E7RMN4"/>
<organism evidence="1 2">
    <name type="scientific">Hoylesella oralis ATCC 33269</name>
    <dbReference type="NCBI Taxonomy" id="873533"/>
    <lineage>
        <taxon>Bacteria</taxon>
        <taxon>Pseudomonadati</taxon>
        <taxon>Bacteroidota</taxon>
        <taxon>Bacteroidia</taxon>
        <taxon>Bacteroidales</taxon>
        <taxon>Prevotellaceae</taxon>
        <taxon>Hoylesella</taxon>
    </lineage>
</organism>
<dbReference type="HOGENOM" id="CLU_100275_5_1_10"/>
<dbReference type="InterPro" id="IPR003718">
    <property type="entry name" value="OsmC/Ohr_fam"/>
</dbReference>
<dbReference type="Pfam" id="PF02566">
    <property type="entry name" value="OsmC"/>
    <property type="match status" value="1"/>
</dbReference>
<dbReference type="PANTHER" id="PTHR34352">
    <property type="entry name" value="PROTEIN YHFA"/>
    <property type="match status" value="1"/>
</dbReference>
<sequence length="134" mass="14882">MMSAKVTYQGKYRFESVYLKSGDEIHTDASQDSGGEGFHPTPVHVLAIALATCAMTTMAMGVEKHGDSFNGCYAEIGNIEEDDEKVTVSKITITFHLKASYNDAMRKRIEAYARKGCYVGNSLTAEKNFIYLYE</sequence>
<dbReference type="InterPro" id="IPR015946">
    <property type="entry name" value="KH_dom-like_a/b"/>
</dbReference>
<dbReference type="SUPFAM" id="SSF82784">
    <property type="entry name" value="OsmC-like"/>
    <property type="match status" value="1"/>
</dbReference>
<dbReference type="PANTHER" id="PTHR34352:SF1">
    <property type="entry name" value="PROTEIN YHFA"/>
    <property type="match status" value="1"/>
</dbReference>
<dbReference type="EMBL" id="AEPE02000002">
    <property type="protein sequence ID" value="EFZ38015.1"/>
    <property type="molecule type" value="Genomic_DNA"/>
</dbReference>
<dbReference type="STRING" id="28134.SAMN05444288_0479"/>
<reference evidence="1" key="1">
    <citation type="submission" date="2011-01" db="EMBL/GenBank/DDBJ databases">
        <authorList>
            <person name="Muzny D."/>
            <person name="Qin X."/>
            <person name="Buhay C."/>
            <person name="Dugan-Rocha S."/>
            <person name="Ding Y."/>
            <person name="Chen G."/>
            <person name="Hawes A."/>
            <person name="Holder M."/>
            <person name="Jhangiani S."/>
            <person name="Johnson A."/>
            <person name="Khan Z."/>
            <person name="Li Z."/>
            <person name="Liu W."/>
            <person name="Liu X."/>
            <person name="Perez L."/>
            <person name="Shen H."/>
            <person name="Wang Q."/>
            <person name="Watt J."/>
            <person name="Xi L."/>
            <person name="Xin Y."/>
            <person name="Zhou J."/>
            <person name="Deng J."/>
            <person name="Jiang H."/>
            <person name="Liu Y."/>
            <person name="Qu J."/>
            <person name="Song X.-Z."/>
            <person name="Zhang L."/>
            <person name="Villasana D."/>
            <person name="Johnson A."/>
            <person name="Liu J."/>
            <person name="Liyanage D."/>
            <person name="Lorensuhewa L."/>
            <person name="Robinson T."/>
            <person name="Song A."/>
            <person name="Song B.-B."/>
            <person name="Dinh H."/>
            <person name="Thornton R."/>
            <person name="Coyle M."/>
            <person name="Francisco L."/>
            <person name="Jackson L."/>
            <person name="Javaid M."/>
            <person name="Korchina V."/>
            <person name="Kovar C."/>
            <person name="Mata R."/>
            <person name="Mathew T."/>
            <person name="Ngo R."/>
            <person name="Nguyen L."/>
            <person name="Nguyen N."/>
            <person name="Okwuonu G."/>
            <person name="Ongeri F."/>
            <person name="Pham C."/>
            <person name="Simmons D."/>
            <person name="Wilczek-Boney K."/>
            <person name="Hale W."/>
            <person name="Jakkamsetti A."/>
            <person name="Pham P."/>
            <person name="Ruth R."/>
            <person name="San Lucas F."/>
            <person name="Warren J."/>
            <person name="Zhang J."/>
            <person name="Zhao Z."/>
            <person name="Zhou C."/>
            <person name="Zhu D."/>
            <person name="Lee S."/>
            <person name="Bess C."/>
            <person name="Blankenburg K."/>
            <person name="Forbes L."/>
            <person name="Fu Q."/>
            <person name="Gubbala S."/>
            <person name="Hirani K."/>
            <person name="Jayaseelan J.C."/>
            <person name="Lara F."/>
            <person name="Munidasa M."/>
            <person name="Palculict T."/>
            <person name="Patil S."/>
            <person name="Pu L.-L."/>
            <person name="Saada N."/>
            <person name="Tang L."/>
            <person name="Weissenberger G."/>
            <person name="Zhu Y."/>
            <person name="Hemphill L."/>
            <person name="Shang Y."/>
            <person name="Youmans B."/>
            <person name="Ayvaz T."/>
            <person name="Ross M."/>
            <person name="Santibanez J."/>
            <person name="Aqrawi P."/>
            <person name="Gross S."/>
            <person name="Joshi V."/>
            <person name="Fowler G."/>
            <person name="Nazareth L."/>
            <person name="Reid J."/>
            <person name="Worley K."/>
            <person name="Petrosino J."/>
            <person name="Highlander S."/>
            <person name="Gibbs R."/>
        </authorList>
    </citation>
    <scope>NUCLEOTIDE SEQUENCE [LARGE SCALE GENOMIC DNA]</scope>
    <source>
        <strain evidence="1">ATCC 33269</strain>
    </source>
</reference>
<evidence type="ECO:0000313" key="2">
    <source>
        <dbReference type="Proteomes" id="UP000005580"/>
    </source>
</evidence>
<accession>E7RMN4</accession>
<dbReference type="Gene3D" id="3.30.300.20">
    <property type="match status" value="1"/>
</dbReference>
<dbReference type="InterPro" id="IPR036102">
    <property type="entry name" value="OsmC/Ohrsf"/>
</dbReference>
<keyword evidence="2" id="KW-1185">Reference proteome</keyword>
<proteinExistence type="predicted"/>